<name>A0A2S6BRQ5_9PEZI</name>
<accession>A0A2S6BRQ5</accession>
<evidence type="ECO:0000259" key="2">
    <source>
        <dbReference type="Pfam" id="PF17648"/>
    </source>
</evidence>
<protein>
    <recommendedName>
        <fullName evidence="2">Luciferase domain-containing protein</fullName>
    </recommendedName>
</protein>
<dbReference type="Proteomes" id="UP000237631">
    <property type="component" value="Unassembled WGS sequence"/>
</dbReference>
<keyword evidence="4" id="KW-1185">Reference proteome</keyword>
<dbReference type="STRING" id="357750.A0A2S6BRQ5"/>
<dbReference type="InterPro" id="IPR040841">
    <property type="entry name" value="Luciferase_dom"/>
</dbReference>
<evidence type="ECO:0000313" key="3">
    <source>
        <dbReference type="EMBL" id="PPJ50167.1"/>
    </source>
</evidence>
<comment type="caution">
    <text evidence="3">The sequence shown here is derived from an EMBL/GenBank/DDBJ whole genome shotgun (WGS) entry which is preliminary data.</text>
</comment>
<evidence type="ECO:0000256" key="1">
    <source>
        <dbReference type="SAM" id="MobiDB-lite"/>
    </source>
</evidence>
<feature type="compositionally biased region" description="Basic and acidic residues" evidence="1">
    <location>
        <begin position="106"/>
        <end position="117"/>
    </location>
</feature>
<sequence length="246" mass="27977">MEGNMPSSEADASPELLEEYKQWLALGQGGIAYNWEGFMICKHFENTMARDDTTDPSLYDTPEVHAPGWAEATEPQREAAQTSFLSRPLPERESPRARAKPFIFPQRERNEKEPQDEKIRAAYQSTVSRLSEVNDDLHWKTSVLERHGPALFLQDKVPPATPLAKPTQGEICHIHRSDLSAHVTLSFLDAKEVLQKGWGERHRLSGTERLHLGYTMLYVPRSVQEVEVFVNILQAGIDYMKSGKHK</sequence>
<reference evidence="4" key="1">
    <citation type="journal article" date="2017" name="bioRxiv">
        <title>Conservation of a gene cluster reveals novel cercosporin biosynthetic mechanisms and extends production to the genus Colletotrichum.</title>
        <authorList>
            <person name="de Jonge R."/>
            <person name="Ebert M.K."/>
            <person name="Huitt-Roehl C.R."/>
            <person name="Pal P."/>
            <person name="Suttle J.C."/>
            <person name="Spanner R.E."/>
            <person name="Neubauer J.D."/>
            <person name="Jurick W.M.II."/>
            <person name="Stott K.A."/>
            <person name="Secor G.A."/>
            <person name="Thomma B.P.H.J."/>
            <person name="Van de Peer Y."/>
            <person name="Townsend C.A."/>
            <person name="Bolton M.D."/>
        </authorList>
    </citation>
    <scope>NUCLEOTIDE SEQUENCE [LARGE SCALE GENOMIC DNA]</scope>
    <source>
        <strain evidence="4">CBS538.71</strain>
    </source>
</reference>
<gene>
    <name evidence="3" type="ORF">CBER1_05194</name>
</gene>
<dbReference type="OrthoDB" id="5358398at2759"/>
<dbReference type="InterPro" id="IPR048273">
    <property type="entry name" value="Luciferase"/>
</dbReference>
<organism evidence="3 4">
    <name type="scientific">Cercospora berteroae</name>
    <dbReference type="NCBI Taxonomy" id="357750"/>
    <lineage>
        <taxon>Eukaryota</taxon>
        <taxon>Fungi</taxon>
        <taxon>Dikarya</taxon>
        <taxon>Ascomycota</taxon>
        <taxon>Pezizomycotina</taxon>
        <taxon>Dothideomycetes</taxon>
        <taxon>Dothideomycetidae</taxon>
        <taxon>Mycosphaerellales</taxon>
        <taxon>Mycosphaerellaceae</taxon>
        <taxon>Cercospora</taxon>
    </lineage>
</organism>
<dbReference type="EMBL" id="PNEN01001791">
    <property type="protein sequence ID" value="PPJ50167.1"/>
    <property type="molecule type" value="Genomic_DNA"/>
</dbReference>
<proteinExistence type="predicted"/>
<evidence type="ECO:0000313" key="4">
    <source>
        <dbReference type="Proteomes" id="UP000237631"/>
    </source>
</evidence>
<dbReference type="AlphaFoldDB" id="A0A2S6BRQ5"/>
<dbReference type="PANTHER" id="PTHR38695:SF1">
    <property type="entry name" value="AMINO ACID PERMEASE_ SLC12A DOMAIN-CONTAINING PROTEIN"/>
    <property type="match status" value="1"/>
</dbReference>
<feature type="region of interest" description="Disordered" evidence="1">
    <location>
        <begin position="69"/>
        <end position="117"/>
    </location>
</feature>
<feature type="domain" description="Luciferase" evidence="2">
    <location>
        <begin position="169"/>
        <end position="235"/>
    </location>
</feature>
<dbReference type="Pfam" id="PF17648">
    <property type="entry name" value="Luciferase"/>
    <property type="match status" value="1"/>
</dbReference>
<dbReference type="PANTHER" id="PTHR38695">
    <property type="entry name" value="AMINO ACID PERMEASE_ SLC12A DOMAIN-CONTAINING PROTEIN"/>
    <property type="match status" value="1"/>
</dbReference>